<feature type="domain" description="Metallo-beta-lactamase" evidence="2">
    <location>
        <begin position="54"/>
        <end position="264"/>
    </location>
</feature>
<dbReference type="Proteomes" id="UP000228568">
    <property type="component" value="Unassembled WGS sequence"/>
</dbReference>
<reference evidence="4" key="1">
    <citation type="submission" date="2017-09" db="EMBL/GenBank/DDBJ databases">
        <title>Depth-based differentiation of microbial function through sediment-hosted aquifers and enrichment of novel symbionts in the deep terrestrial subsurface.</title>
        <authorList>
            <person name="Probst A.J."/>
            <person name="Ladd B."/>
            <person name="Jarett J.K."/>
            <person name="Geller-Mcgrath D.E."/>
            <person name="Sieber C.M.K."/>
            <person name="Emerson J.B."/>
            <person name="Anantharaman K."/>
            <person name="Thomas B.C."/>
            <person name="Malmstrom R."/>
            <person name="Stieglmeier M."/>
            <person name="Klingl A."/>
            <person name="Woyke T."/>
            <person name="Ryan C.M."/>
            <person name="Banfield J.F."/>
        </authorList>
    </citation>
    <scope>NUCLEOTIDE SEQUENCE [LARGE SCALE GENOMIC DNA]</scope>
</reference>
<protein>
    <recommendedName>
        <fullName evidence="2">Metallo-beta-lactamase domain-containing protein</fullName>
    </recommendedName>
</protein>
<evidence type="ECO:0000259" key="2">
    <source>
        <dbReference type="SMART" id="SM00849"/>
    </source>
</evidence>
<dbReference type="InterPro" id="IPR001279">
    <property type="entry name" value="Metallo-B-lactamas"/>
</dbReference>
<organism evidence="3 4">
    <name type="scientific">Candidatus Magasanikbacteria bacterium CG_4_10_14_0_2_um_filter_37_12</name>
    <dbReference type="NCBI Taxonomy" id="1974637"/>
    <lineage>
        <taxon>Bacteria</taxon>
        <taxon>Candidatus Magasanikiibacteriota</taxon>
    </lineage>
</organism>
<dbReference type="AlphaFoldDB" id="A0A2M7V6S4"/>
<dbReference type="InterPro" id="IPR036866">
    <property type="entry name" value="RibonucZ/Hydroxyglut_hydro"/>
</dbReference>
<keyword evidence="1" id="KW-0812">Transmembrane</keyword>
<sequence length="308" mass="34566">MKKSFIFITILLVIVLGLLWFIKKDDQVDLPPNEKSAEQVPVDQVKISFLDIGQGDATLIEFPDSQQMLVDCSIDGRIIEALGRVMDFYDHKIDYLLVTHPDLDHYGGCIDVLNRFDVGEIIYNDLNKEYDNFWLSFMGAIDSEVAQGATYFIVDKEDSWDIAGAKLHFLYPDHPIDLDSRIPSMDKDTGANDTSVVLKLSYQDQDVLLMGDAEIDLEDYLIKTYGEQLDVEVLKVGHHGSNSSSNSTFVSSTSPLYSVISAGKNNKFGHPSPRVLKRLERSESKILRTDLEGDIIININNGELIVGQ</sequence>
<keyword evidence="1" id="KW-1133">Transmembrane helix</keyword>
<dbReference type="SUPFAM" id="SSF56281">
    <property type="entry name" value="Metallo-hydrolase/oxidoreductase"/>
    <property type="match status" value="1"/>
</dbReference>
<dbReference type="PANTHER" id="PTHR30619">
    <property type="entry name" value="DNA INTERNALIZATION/COMPETENCE PROTEIN COMEC/REC2"/>
    <property type="match status" value="1"/>
</dbReference>
<feature type="transmembrane region" description="Helical" evidence="1">
    <location>
        <begin position="5"/>
        <end position="22"/>
    </location>
</feature>
<accession>A0A2M7V6S4</accession>
<evidence type="ECO:0000313" key="4">
    <source>
        <dbReference type="Proteomes" id="UP000228568"/>
    </source>
</evidence>
<comment type="caution">
    <text evidence="3">The sequence shown here is derived from an EMBL/GenBank/DDBJ whole genome shotgun (WGS) entry which is preliminary data.</text>
</comment>
<evidence type="ECO:0000313" key="3">
    <source>
        <dbReference type="EMBL" id="PIZ94352.1"/>
    </source>
</evidence>
<evidence type="ECO:0000256" key="1">
    <source>
        <dbReference type="SAM" id="Phobius"/>
    </source>
</evidence>
<dbReference type="InterPro" id="IPR035681">
    <property type="entry name" value="ComA-like_MBL"/>
</dbReference>
<dbReference type="EMBL" id="PFPK01000046">
    <property type="protein sequence ID" value="PIZ94352.1"/>
    <property type="molecule type" value="Genomic_DNA"/>
</dbReference>
<gene>
    <name evidence="3" type="ORF">COX81_03925</name>
</gene>
<dbReference type="InterPro" id="IPR052159">
    <property type="entry name" value="Competence_DNA_uptake"/>
</dbReference>
<proteinExistence type="predicted"/>
<dbReference type="SMART" id="SM00849">
    <property type="entry name" value="Lactamase_B"/>
    <property type="match status" value="1"/>
</dbReference>
<dbReference type="CDD" id="cd07731">
    <property type="entry name" value="ComA-like_MBL-fold"/>
    <property type="match status" value="1"/>
</dbReference>
<keyword evidence="1" id="KW-0472">Membrane</keyword>
<dbReference type="Pfam" id="PF00753">
    <property type="entry name" value="Lactamase_B"/>
    <property type="match status" value="1"/>
</dbReference>
<dbReference type="PANTHER" id="PTHR30619:SF1">
    <property type="entry name" value="RECOMBINATION PROTEIN 2"/>
    <property type="match status" value="1"/>
</dbReference>
<dbReference type="Gene3D" id="3.60.15.10">
    <property type="entry name" value="Ribonuclease Z/Hydroxyacylglutathione hydrolase-like"/>
    <property type="match status" value="1"/>
</dbReference>
<name>A0A2M7V6S4_9BACT</name>